<gene>
    <name evidence="1" type="ORF">LCGC14_1335550</name>
</gene>
<dbReference type="EMBL" id="LAZR01008115">
    <property type="protein sequence ID" value="KKM80872.1"/>
    <property type="molecule type" value="Genomic_DNA"/>
</dbReference>
<reference evidence="1" key="1">
    <citation type="journal article" date="2015" name="Nature">
        <title>Complex archaea that bridge the gap between prokaryotes and eukaryotes.</title>
        <authorList>
            <person name="Spang A."/>
            <person name="Saw J.H."/>
            <person name="Jorgensen S.L."/>
            <person name="Zaremba-Niedzwiedzka K."/>
            <person name="Martijn J."/>
            <person name="Lind A.E."/>
            <person name="van Eijk R."/>
            <person name="Schleper C."/>
            <person name="Guy L."/>
            <person name="Ettema T.J."/>
        </authorList>
    </citation>
    <scope>NUCLEOTIDE SEQUENCE</scope>
</reference>
<sequence>VDASLITGSKSEVQIDASIQIKVRGIVPIILSVGVAQNGEVQADASTAAKFAGQIVVDGSINAFQNSEISVVASVVVEGRIAGQITVVSSVVVARGSQVQVSAQVGVIFLGVVTKPASIVAKQNAQIVITVSVNVLQGGGGVQIDASITATQNEEVFVDASVQADVLVIVDGQVLVAASMQADYRIGLDDRSGVLEKAYIPNSGRFVTRNGTLFIVDNETLRQRQEATQGFGWGLDLITNPPGELIVDTDKPGSVPLQYKIDRDGGQFGMGVLRIEIPDDWEKVV</sequence>
<comment type="caution">
    <text evidence="1">The sequence shown here is derived from an EMBL/GenBank/DDBJ whole genome shotgun (WGS) entry which is preliminary data.</text>
</comment>
<protein>
    <submittedName>
        <fullName evidence="1">Uncharacterized protein</fullName>
    </submittedName>
</protein>
<proteinExistence type="predicted"/>
<feature type="non-terminal residue" evidence="1">
    <location>
        <position position="1"/>
    </location>
</feature>
<accession>A0A0F9NHS1</accession>
<organism evidence="1">
    <name type="scientific">marine sediment metagenome</name>
    <dbReference type="NCBI Taxonomy" id="412755"/>
    <lineage>
        <taxon>unclassified sequences</taxon>
        <taxon>metagenomes</taxon>
        <taxon>ecological metagenomes</taxon>
    </lineage>
</organism>
<dbReference type="AlphaFoldDB" id="A0A0F9NHS1"/>
<name>A0A0F9NHS1_9ZZZZ</name>
<evidence type="ECO:0000313" key="1">
    <source>
        <dbReference type="EMBL" id="KKM80872.1"/>
    </source>
</evidence>